<reference evidence="1 2" key="1">
    <citation type="submission" date="2019-02" db="EMBL/GenBank/DDBJ databases">
        <title>Sequencing the genomes of 1000 actinobacteria strains.</title>
        <authorList>
            <person name="Klenk H.-P."/>
        </authorList>
    </citation>
    <scope>NUCLEOTIDE SEQUENCE [LARGE SCALE GENOMIC DNA]</scope>
    <source>
        <strain evidence="1 2">DSM 45162</strain>
    </source>
</reference>
<dbReference type="RefSeq" id="WP_130513786.1">
    <property type="nucleotide sequence ID" value="NZ_SHKY01000002.1"/>
</dbReference>
<evidence type="ECO:0000313" key="1">
    <source>
        <dbReference type="EMBL" id="RZU46590.1"/>
    </source>
</evidence>
<organism evidence="1 2">
    <name type="scientific">Krasilnikovia cinnamomea</name>
    <dbReference type="NCBI Taxonomy" id="349313"/>
    <lineage>
        <taxon>Bacteria</taxon>
        <taxon>Bacillati</taxon>
        <taxon>Actinomycetota</taxon>
        <taxon>Actinomycetes</taxon>
        <taxon>Micromonosporales</taxon>
        <taxon>Micromonosporaceae</taxon>
        <taxon>Krasilnikovia</taxon>
    </lineage>
</organism>
<accession>A0A4Q7Z7Z4</accession>
<sequence length="97" mass="10687">MTTHDELAAAMAQQDFTNGEIVTEPRGSAVFSFRAPAEWNEEILAEMQRRGLSKPGQLLKALVREALDRATANTDQVVTIRLDDLHRAIESVARPAA</sequence>
<dbReference type="Proteomes" id="UP000292564">
    <property type="component" value="Unassembled WGS sequence"/>
</dbReference>
<dbReference type="EMBL" id="SHKY01000002">
    <property type="protein sequence ID" value="RZU46590.1"/>
    <property type="molecule type" value="Genomic_DNA"/>
</dbReference>
<gene>
    <name evidence="1" type="ORF">EV385_6665</name>
</gene>
<dbReference type="AlphaFoldDB" id="A0A4Q7Z7Z4"/>
<dbReference type="OrthoDB" id="3295976at2"/>
<keyword evidence="2" id="KW-1185">Reference proteome</keyword>
<comment type="caution">
    <text evidence="1">The sequence shown here is derived from an EMBL/GenBank/DDBJ whole genome shotgun (WGS) entry which is preliminary data.</text>
</comment>
<name>A0A4Q7Z7Z4_9ACTN</name>
<protein>
    <submittedName>
        <fullName evidence="1">Uncharacterized protein</fullName>
    </submittedName>
</protein>
<proteinExistence type="predicted"/>
<evidence type="ECO:0000313" key="2">
    <source>
        <dbReference type="Proteomes" id="UP000292564"/>
    </source>
</evidence>